<keyword evidence="5" id="KW-1185">Reference proteome</keyword>
<evidence type="ECO:0000256" key="2">
    <source>
        <dbReference type="SAM" id="SignalP"/>
    </source>
</evidence>
<protein>
    <recommendedName>
        <fullName evidence="3">EF-hand domain-containing protein</fullName>
    </recommendedName>
</protein>
<name>A0ABU7YWQ3_9GAMM</name>
<dbReference type="RefSeq" id="WP_332615273.1">
    <property type="nucleotide sequence ID" value="NZ_JAXGFP010000002.1"/>
</dbReference>
<evidence type="ECO:0000256" key="1">
    <source>
        <dbReference type="SAM" id="MobiDB-lite"/>
    </source>
</evidence>
<feature type="region of interest" description="Disordered" evidence="1">
    <location>
        <begin position="24"/>
        <end position="63"/>
    </location>
</feature>
<dbReference type="Gene3D" id="1.10.238.10">
    <property type="entry name" value="EF-hand"/>
    <property type="match status" value="2"/>
</dbReference>
<dbReference type="PROSITE" id="PS00018">
    <property type="entry name" value="EF_HAND_1"/>
    <property type="match status" value="1"/>
</dbReference>
<feature type="compositionally biased region" description="Basic and acidic residues" evidence="1">
    <location>
        <begin position="40"/>
        <end position="52"/>
    </location>
</feature>
<organism evidence="4 5">
    <name type="scientific">Novilysobacter erysipheiresistens</name>
    <dbReference type="NCBI Taxonomy" id="1749332"/>
    <lineage>
        <taxon>Bacteria</taxon>
        <taxon>Pseudomonadati</taxon>
        <taxon>Pseudomonadota</taxon>
        <taxon>Gammaproteobacteria</taxon>
        <taxon>Lysobacterales</taxon>
        <taxon>Lysobacteraceae</taxon>
        <taxon>Novilysobacter</taxon>
    </lineage>
</organism>
<gene>
    <name evidence="4" type="ORF">SNE34_05030</name>
</gene>
<dbReference type="InterPro" id="IPR018247">
    <property type="entry name" value="EF_Hand_1_Ca_BS"/>
</dbReference>
<evidence type="ECO:0000259" key="3">
    <source>
        <dbReference type="Pfam" id="PF13202"/>
    </source>
</evidence>
<dbReference type="InterPro" id="IPR011992">
    <property type="entry name" value="EF-hand-dom_pair"/>
</dbReference>
<sequence length="180" mass="20366">MNRRIAARISVLALGVVLAGAALSMPKGDTRGPAATTPATDRDGDRRLERAEHRRHGHHRRHGMARAIRLDTDGDGRVSTIEAKSSRWGEHFADIDRNRDGYLVRSELGAAAEQRRREFAAKRAQRFESKFSSADGNRDGRLSRAEVEANWPHRARAFAFLDEDRDGYLVRADLMPQRRR</sequence>
<evidence type="ECO:0000313" key="5">
    <source>
        <dbReference type="Proteomes" id="UP001355056"/>
    </source>
</evidence>
<dbReference type="EMBL" id="JAXGFP010000002">
    <property type="protein sequence ID" value="MEG3183367.1"/>
    <property type="molecule type" value="Genomic_DNA"/>
</dbReference>
<dbReference type="Proteomes" id="UP001355056">
    <property type="component" value="Unassembled WGS sequence"/>
</dbReference>
<feature type="domain" description="EF-hand" evidence="3">
    <location>
        <begin position="131"/>
        <end position="146"/>
    </location>
</feature>
<feature type="compositionally biased region" description="Basic residues" evidence="1">
    <location>
        <begin position="53"/>
        <end position="63"/>
    </location>
</feature>
<reference evidence="4 5" key="1">
    <citation type="journal article" date="2016" name="Int. J. Syst. Evol. Microbiol.">
        <title>Lysobacter erysipheiresistens sp. nov., an antagonist of powdery mildew, isolated from tobacco-cultivated soil.</title>
        <authorList>
            <person name="Xie B."/>
            <person name="Li T."/>
            <person name="Lin X."/>
            <person name="Wang C.J."/>
            <person name="Chen Y.J."/>
            <person name="Liu W.J."/>
            <person name="Zhao Z.W."/>
        </authorList>
    </citation>
    <scope>NUCLEOTIDE SEQUENCE [LARGE SCALE GENOMIC DNA]</scope>
    <source>
        <strain evidence="4 5">RS-LYSO-3</strain>
    </source>
</reference>
<feature type="chain" id="PRO_5047496093" description="EF-hand domain-containing protein" evidence="2">
    <location>
        <begin position="22"/>
        <end position="180"/>
    </location>
</feature>
<dbReference type="SUPFAM" id="SSF47473">
    <property type="entry name" value="EF-hand"/>
    <property type="match status" value="1"/>
</dbReference>
<evidence type="ECO:0000313" key="4">
    <source>
        <dbReference type="EMBL" id="MEG3183367.1"/>
    </source>
</evidence>
<feature type="signal peptide" evidence="2">
    <location>
        <begin position="1"/>
        <end position="21"/>
    </location>
</feature>
<proteinExistence type="predicted"/>
<dbReference type="Pfam" id="PF13202">
    <property type="entry name" value="EF-hand_5"/>
    <property type="match status" value="1"/>
</dbReference>
<dbReference type="InterPro" id="IPR002048">
    <property type="entry name" value="EF_hand_dom"/>
</dbReference>
<accession>A0ABU7YWQ3</accession>
<keyword evidence="2" id="KW-0732">Signal</keyword>
<comment type="caution">
    <text evidence="4">The sequence shown here is derived from an EMBL/GenBank/DDBJ whole genome shotgun (WGS) entry which is preliminary data.</text>
</comment>